<dbReference type="EMBL" id="GG662673">
    <property type="protein sequence ID" value="EAR96881.2"/>
    <property type="molecule type" value="Genomic_DNA"/>
</dbReference>
<name>Q23KG2_TETTS</name>
<dbReference type="InParanoid" id="Q23KG2"/>
<keyword evidence="1 2" id="KW-0812">Transmembrane</keyword>
<keyword evidence="3" id="KW-1185">Reference proteome</keyword>
<organism evidence="2 3">
    <name type="scientific">Tetrahymena thermophila (strain SB210)</name>
    <dbReference type="NCBI Taxonomy" id="312017"/>
    <lineage>
        <taxon>Eukaryota</taxon>
        <taxon>Sar</taxon>
        <taxon>Alveolata</taxon>
        <taxon>Ciliophora</taxon>
        <taxon>Intramacronucleata</taxon>
        <taxon>Oligohymenophorea</taxon>
        <taxon>Hymenostomatida</taxon>
        <taxon>Tetrahymenina</taxon>
        <taxon>Tetrahymenidae</taxon>
        <taxon>Tetrahymena</taxon>
    </lineage>
</organism>
<feature type="transmembrane region" description="Helical" evidence="1">
    <location>
        <begin position="290"/>
        <end position="309"/>
    </location>
</feature>
<evidence type="ECO:0000256" key="1">
    <source>
        <dbReference type="SAM" id="Phobius"/>
    </source>
</evidence>
<evidence type="ECO:0000313" key="2">
    <source>
        <dbReference type="EMBL" id="EAR96881.2"/>
    </source>
</evidence>
<protein>
    <submittedName>
        <fullName evidence="2">Transmembrane protein, putative</fullName>
    </submittedName>
</protein>
<sequence>MIENRYIIQEFKPEFEKKLQIFENSFVTNSLLFGLIKVNRSYDKVSYEQYFNQKYGEGFILLLLDRENNDNLVGKVLFGMKEVLVNNKTFKAAFIHEIRFGNVCNTNLAVQQKLIDYGLQKAAKQYQCQLAYLIFDQAKKGDFEDLFAKELNFQKVGEIVSQISMQNNMIKLQDEIGDNLKFKEFLPLEAQEFHKNQLNKKSEDFYCKELFSSEQTKTFVFANLDNTDVYGLSVYFDDKRFSKNFSRFIISSNLLQNKLFIKIFYLLVNVLFATLLFLQKSEEGLLNDDLKYQTIIYLGLNIGICLAFYQTQKAFQKFSGTVGRIFQPIEIEKLVQSQTKKREIYETLIRNIQGICFQNKTSQIRVDIDTRGDHLDYFNQKSCFTPYNENQFQFYAASLSGENINLVDIKLLSVDPRDF</sequence>
<evidence type="ECO:0000313" key="3">
    <source>
        <dbReference type="Proteomes" id="UP000009168"/>
    </source>
</evidence>
<dbReference type="Proteomes" id="UP000009168">
    <property type="component" value="Unassembled WGS sequence"/>
</dbReference>
<dbReference type="AlphaFoldDB" id="Q23KG2"/>
<feature type="transmembrane region" description="Helical" evidence="1">
    <location>
        <begin position="259"/>
        <end position="278"/>
    </location>
</feature>
<dbReference type="KEGG" id="tet:TTHERM_00193730"/>
<accession>Q23KG2</accession>
<keyword evidence="1" id="KW-1133">Transmembrane helix</keyword>
<dbReference type="HOGENOM" id="CLU_720586_0_0_1"/>
<proteinExistence type="predicted"/>
<dbReference type="GeneID" id="7844599"/>
<reference evidence="3" key="1">
    <citation type="journal article" date="2006" name="PLoS Biol.">
        <title>Macronuclear genome sequence of the ciliate Tetrahymena thermophila, a model eukaryote.</title>
        <authorList>
            <person name="Eisen J.A."/>
            <person name="Coyne R.S."/>
            <person name="Wu M."/>
            <person name="Wu D."/>
            <person name="Thiagarajan M."/>
            <person name="Wortman J.R."/>
            <person name="Badger J.H."/>
            <person name="Ren Q."/>
            <person name="Amedeo P."/>
            <person name="Jones K.M."/>
            <person name="Tallon L.J."/>
            <person name="Delcher A.L."/>
            <person name="Salzberg S.L."/>
            <person name="Silva J.C."/>
            <person name="Haas B.J."/>
            <person name="Majoros W.H."/>
            <person name="Farzad M."/>
            <person name="Carlton J.M."/>
            <person name="Smith R.K. Jr."/>
            <person name="Garg J."/>
            <person name="Pearlman R.E."/>
            <person name="Karrer K.M."/>
            <person name="Sun L."/>
            <person name="Manning G."/>
            <person name="Elde N.C."/>
            <person name="Turkewitz A.P."/>
            <person name="Asai D.J."/>
            <person name="Wilkes D.E."/>
            <person name="Wang Y."/>
            <person name="Cai H."/>
            <person name="Collins K."/>
            <person name="Stewart B.A."/>
            <person name="Lee S.R."/>
            <person name="Wilamowska K."/>
            <person name="Weinberg Z."/>
            <person name="Ruzzo W.L."/>
            <person name="Wloga D."/>
            <person name="Gaertig J."/>
            <person name="Frankel J."/>
            <person name="Tsao C.-C."/>
            <person name="Gorovsky M.A."/>
            <person name="Keeling P.J."/>
            <person name="Waller R.F."/>
            <person name="Patron N.J."/>
            <person name="Cherry J.M."/>
            <person name="Stover N.A."/>
            <person name="Krieger C.J."/>
            <person name="del Toro C."/>
            <person name="Ryder H.F."/>
            <person name="Williamson S.C."/>
            <person name="Barbeau R.A."/>
            <person name="Hamilton E.P."/>
            <person name="Orias E."/>
        </authorList>
    </citation>
    <scope>NUCLEOTIDE SEQUENCE [LARGE SCALE GENOMIC DNA]</scope>
    <source>
        <strain evidence="3">SB210</strain>
    </source>
</reference>
<dbReference type="RefSeq" id="XP_001017126.2">
    <property type="nucleotide sequence ID" value="XM_001017126.2"/>
</dbReference>
<keyword evidence="1" id="KW-0472">Membrane</keyword>
<gene>
    <name evidence="2" type="ORF">TTHERM_00193730</name>
</gene>